<evidence type="ECO:0000256" key="1">
    <source>
        <dbReference type="SAM" id="MobiDB-lite"/>
    </source>
</evidence>
<comment type="caution">
    <text evidence="2">The sequence shown here is derived from an EMBL/GenBank/DDBJ whole genome shotgun (WGS) entry which is preliminary data.</text>
</comment>
<dbReference type="InterPro" id="IPR024495">
    <property type="entry name" value="DUF2771"/>
</dbReference>
<proteinExistence type="predicted"/>
<reference evidence="2 3" key="1">
    <citation type="submission" date="2021-02" db="EMBL/GenBank/DDBJ databases">
        <title>Actinophytocola xerophila sp. nov., isolated from soil of cotton cropping field.</title>
        <authorList>
            <person name="Huang R."/>
            <person name="Chen X."/>
            <person name="Ge X."/>
            <person name="Liu W."/>
        </authorList>
    </citation>
    <scope>NUCLEOTIDE SEQUENCE [LARGE SCALE GENOMIC DNA]</scope>
    <source>
        <strain evidence="2 3">S1-96</strain>
    </source>
</reference>
<dbReference type="Proteomes" id="UP001156441">
    <property type="component" value="Unassembled WGS sequence"/>
</dbReference>
<evidence type="ECO:0000313" key="2">
    <source>
        <dbReference type="EMBL" id="MCT2582717.1"/>
    </source>
</evidence>
<dbReference type="EMBL" id="JAFFZE010000006">
    <property type="protein sequence ID" value="MCT2582717.1"/>
    <property type="molecule type" value="Genomic_DNA"/>
</dbReference>
<keyword evidence="3" id="KW-1185">Reference proteome</keyword>
<dbReference type="RefSeq" id="WP_260190056.1">
    <property type="nucleotide sequence ID" value="NZ_JAFFZE010000006.1"/>
</dbReference>
<gene>
    <name evidence="2" type="ORF">JT362_06220</name>
</gene>
<dbReference type="Pfam" id="PF10969">
    <property type="entry name" value="DUF2771"/>
    <property type="match status" value="1"/>
</dbReference>
<accession>A0ABT2J4C5</accession>
<name>A0ABT2J4C5_9PSEU</name>
<feature type="region of interest" description="Disordered" evidence="1">
    <location>
        <begin position="135"/>
        <end position="162"/>
    </location>
</feature>
<dbReference type="PROSITE" id="PS51257">
    <property type="entry name" value="PROKAR_LIPOPROTEIN"/>
    <property type="match status" value="1"/>
</dbReference>
<sequence>MRLVVLVVAGLLLVGCGQSEPPPEDPEVAFTVGDTEVSAKPYLYCDVQVQDCKRDNTAQVSLEVAPGTPVLVTVPDEVAKTPWSVVIQYKTGAGEQKAPETVATFAPGKATTFEALPPGAGAQLQTVEVKQAGAKLVRDDKGEPAAVSRGVWSAQIEAPAKP</sequence>
<organism evidence="2 3">
    <name type="scientific">Actinophytocola gossypii</name>
    <dbReference type="NCBI Taxonomy" id="2812003"/>
    <lineage>
        <taxon>Bacteria</taxon>
        <taxon>Bacillati</taxon>
        <taxon>Actinomycetota</taxon>
        <taxon>Actinomycetes</taxon>
        <taxon>Pseudonocardiales</taxon>
        <taxon>Pseudonocardiaceae</taxon>
    </lineage>
</organism>
<protein>
    <submittedName>
        <fullName evidence="2">DUF2771 family protein</fullName>
    </submittedName>
</protein>
<evidence type="ECO:0000313" key="3">
    <source>
        <dbReference type="Proteomes" id="UP001156441"/>
    </source>
</evidence>